<dbReference type="GO" id="GO:0005829">
    <property type="term" value="C:cytosol"/>
    <property type="evidence" value="ECO:0007669"/>
    <property type="project" value="TreeGrafter"/>
</dbReference>
<evidence type="ECO:0000256" key="5">
    <source>
        <dbReference type="ARBA" id="ARBA00022801"/>
    </source>
</evidence>
<dbReference type="Proteomes" id="UP000028945">
    <property type="component" value="Chromosome"/>
</dbReference>
<dbReference type="EMBL" id="CP009238">
    <property type="protein sequence ID" value="AIL32409.1"/>
    <property type="molecule type" value="Genomic_DNA"/>
</dbReference>
<gene>
    <name evidence="15" type="ORF">IX83_02955</name>
</gene>
<dbReference type="PROSITE" id="PS51199">
    <property type="entry name" value="SF4_HELICASE"/>
    <property type="match status" value="1"/>
</dbReference>
<evidence type="ECO:0000256" key="12">
    <source>
        <dbReference type="NCBIfam" id="TIGR00665"/>
    </source>
</evidence>
<evidence type="ECO:0000313" key="15">
    <source>
        <dbReference type="EMBL" id="AIL32409.1"/>
    </source>
</evidence>
<dbReference type="eggNOG" id="COG0305">
    <property type="taxonomic scope" value="Bacteria"/>
</dbReference>
<dbReference type="OrthoDB" id="9773982at2"/>
<dbReference type="AlphaFoldDB" id="A0A077DCS9"/>
<evidence type="ECO:0000256" key="3">
    <source>
        <dbReference type="ARBA" id="ARBA00022705"/>
    </source>
</evidence>
<evidence type="ECO:0000256" key="11">
    <source>
        <dbReference type="ARBA" id="ARBA00048954"/>
    </source>
</evidence>
<keyword evidence="8 13" id="KW-0238">DNA-binding</keyword>
<dbReference type="FunFam" id="1.10.860.10:FF:000001">
    <property type="entry name" value="Replicative DNA helicase"/>
    <property type="match status" value="1"/>
</dbReference>
<proteinExistence type="inferred from homology"/>
<dbReference type="InterPro" id="IPR016136">
    <property type="entry name" value="DNA_helicase_N/primase_C"/>
</dbReference>
<keyword evidence="2 13" id="KW-0639">Primosome</keyword>
<dbReference type="PANTHER" id="PTHR30153">
    <property type="entry name" value="REPLICATIVE DNA HELICASE DNAB"/>
    <property type="match status" value="1"/>
</dbReference>
<dbReference type="Pfam" id="PF03796">
    <property type="entry name" value="DnaB_C"/>
    <property type="match status" value="1"/>
</dbReference>
<dbReference type="GO" id="GO:0006269">
    <property type="term" value="P:DNA replication, synthesis of primer"/>
    <property type="evidence" value="ECO:0007669"/>
    <property type="project" value="UniProtKB-UniRule"/>
</dbReference>
<name>A0A077DCS9_9BURK</name>
<evidence type="ECO:0000256" key="6">
    <source>
        <dbReference type="ARBA" id="ARBA00022806"/>
    </source>
</evidence>
<dbReference type="SMART" id="SM00382">
    <property type="entry name" value="AAA"/>
    <property type="match status" value="1"/>
</dbReference>
<dbReference type="GO" id="GO:0042802">
    <property type="term" value="F:identical protein binding"/>
    <property type="evidence" value="ECO:0007669"/>
    <property type="project" value="UniProtKB-ARBA"/>
</dbReference>
<reference evidence="15 16" key="1">
    <citation type="journal article" date="2014" name="BMC Genomics">
        <title>A genomic perspective on a new bacterial genus and species from the Alcaligenaceae family, Basilea psittacipulmonis.</title>
        <authorList>
            <person name="Whiteson K.L."/>
            <person name="Hernandez D."/>
            <person name="Lazarevic V."/>
            <person name="Gaia N."/>
            <person name="Farinelli L."/>
            <person name="Francois P."/>
            <person name="Pilo P."/>
            <person name="Frey J."/>
            <person name="Schrenzel J."/>
        </authorList>
    </citation>
    <scope>NUCLEOTIDE SEQUENCE [LARGE SCALE GENOMIC DNA]</scope>
    <source>
        <strain evidence="15 16">DSM 24701</strain>
    </source>
</reference>
<dbReference type="EC" id="5.6.2.3" evidence="12 13"/>
<evidence type="ECO:0000313" key="16">
    <source>
        <dbReference type="Proteomes" id="UP000028945"/>
    </source>
</evidence>
<comment type="similarity">
    <text evidence="1 13">Belongs to the helicase family. DnaB subfamily.</text>
</comment>
<evidence type="ECO:0000256" key="9">
    <source>
        <dbReference type="ARBA" id="ARBA00023235"/>
    </source>
</evidence>
<dbReference type="InterPro" id="IPR003593">
    <property type="entry name" value="AAA+_ATPase"/>
</dbReference>
<evidence type="ECO:0000256" key="13">
    <source>
        <dbReference type="RuleBase" id="RU362085"/>
    </source>
</evidence>
<dbReference type="KEGG" id="bpsi:IX83_02955"/>
<dbReference type="Gene3D" id="3.40.50.300">
    <property type="entry name" value="P-loop containing nucleotide triphosphate hydrolases"/>
    <property type="match status" value="1"/>
</dbReference>
<dbReference type="GO" id="GO:0003677">
    <property type="term" value="F:DNA binding"/>
    <property type="evidence" value="ECO:0007669"/>
    <property type="project" value="UniProtKB-UniRule"/>
</dbReference>
<keyword evidence="9" id="KW-0413">Isomerase</keyword>
<comment type="catalytic activity">
    <reaction evidence="11 13">
        <text>ATP + H2O = ADP + phosphate + H(+)</text>
        <dbReference type="Rhea" id="RHEA:13065"/>
        <dbReference type="ChEBI" id="CHEBI:15377"/>
        <dbReference type="ChEBI" id="CHEBI:15378"/>
        <dbReference type="ChEBI" id="CHEBI:30616"/>
        <dbReference type="ChEBI" id="CHEBI:43474"/>
        <dbReference type="ChEBI" id="CHEBI:456216"/>
        <dbReference type="EC" id="5.6.2.3"/>
    </reaction>
</comment>
<dbReference type="GO" id="GO:1990077">
    <property type="term" value="C:primosome complex"/>
    <property type="evidence" value="ECO:0007669"/>
    <property type="project" value="UniProtKB-UniRule"/>
</dbReference>
<dbReference type="SUPFAM" id="SSF52540">
    <property type="entry name" value="P-loop containing nucleoside triphosphate hydrolases"/>
    <property type="match status" value="1"/>
</dbReference>
<keyword evidence="3 13" id="KW-0235">DNA replication</keyword>
<keyword evidence="7 13" id="KW-0067">ATP-binding</keyword>
<sequence length="461" mass="51489">MQVDQAVEHIRTPSYSLEAEQSVLGGLLLDNYAYDKIAGTLQAEYFFKREHQLIWLEMVKLFELKKEVDVITLANALDLNQQLQDCGGREYLVNLAASTMSAANIHRYASIIYDRYLLRRLVLTCDNITELAFAPGGREASEILDDAESRIMAIAQRGTDKDFRSIKEVVKSITDEQMRLDQMDPKLKSDVTGVSTGFVDLDRMTAGFHDGQLIIVAGRPGSGKTSFAMNIAEHVAVKEGLPVAVFSMEMGAEQLATRIISSMGGIHQSALRKGTMNQREMTSFIEASQILAQSPLYIDETAALNPIELRAKVRRLHRECGGQLGLIVVDYLQLMSSASIRKSDTRANEVSEISRSLKNLAREVACPIVALSQLNRSVEQRQDKRPMMSDLRESGAIEQDADLILFIYRDEYHKGEESKEKGVAEIIIGKQRSGPVGTVRVAFDGEFTRFSNLAYDHHYQS</sequence>
<dbReference type="Gene3D" id="1.10.860.10">
    <property type="entry name" value="DNAb Helicase, Chain A"/>
    <property type="match status" value="1"/>
</dbReference>
<protein>
    <recommendedName>
        <fullName evidence="12 13">Replicative DNA helicase</fullName>
        <ecNumber evidence="12 13">5.6.2.3</ecNumber>
    </recommendedName>
</protein>
<dbReference type="GO" id="GO:0005524">
    <property type="term" value="F:ATP binding"/>
    <property type="evidence" value="ECO:0007669"/>
    <property type="project" value="UniProtKB-UniRule"/>
</dbReference>
<organism evidence="15 16">
    <name type="scientific">Basilea psittacipulmonis DSM 24701</name>
    <dbReference type="NCBI Taxonomy" id="1072685"/>
    <lineage>
        <taxon>Bacteria</taxon>
        <taxon>Pseudomonadati</taxon>
        <taxon>Pseudomonadota</taxon>
        <taxon>Betaproteobacteria</taxon>
        <taxon>Burkholderiales</taxon>
        <taxon>Alcaligenaceae</taxon>
        <taxon>Basilea</taxon>
    </lineage>
</organism>
<keyword evidence="4 13" id="KW-0547">Nucleotide-binding</keyword>
<keyword evidence="6 13" id="KW-0347">Helicase</keyword>
<dbReference type="NCBIfam" id="TIGR00665">
    <property type="entry name" value="DnaB"/>
    <property type="match status" value="1"/>
</dbReference>
<evidence type="ECO:0000256" key="8">
    <source>
        <dbReference type="ARBA" id="ARBA00023125"/>
    </source>
</evidence>
<dbReference type="SUPFAM" id="SSF48024">
    <property type="entry name" value="N-terminal domain of DnaB helicase"/>
    <property type="match status" value="1"/>
</dbReference>
<dbReference type="HOGENOM" id="CLU_005373_0_0_4"/>
<dbReference type="CDD" id="cd00984">
    <property type="entry name" value="DnaB_C"/>
    <property type="match status" value="1"/>
</dbReference>
<dbReference type="FunFam" id="3.40.50.300:FF:000076">
    <property type="entry name" value="Replicative DNA helicase"/>
    <property type="match status" value="1"/>
</dbReference>
<keyword evidence="16" id="KW-1185">Reference proteome</keyword>
<dbReference type="GO" id="GO:0016887">
    <property type="term" value="F:ATP hydrolysis activity"/>
    <property type="evidence" value="ECO:0007669"/>
    <property type="project" value="RHEA"/>
</dbReference>
<dbReference type="InterPro" id="IPR007694">
    <property type="entry name" value="DNA_helicase_DnaB-like_C"/>
</dbReference>
<dbReference type="InterPro" id="IPR036185">
    <property type="entry name" value="DNA_heli_DnaB-like_N_sf"/>
</dbReference>
<dbReference type="InterPro" id="IPR007692">
    <property type="entry name" value="DNA_helicase_DnaB"/>
</dbReference>
<evidence type="ECO:0000259" key="14">
    <source>
        <dbReference type="PROSITE" id="PS51199"/>
    </source>
</evidence>
<dbReference type="NCBIfam" id="NF004384">
    <property type="entry name" value="PRK05748.1"/>
    <property type="match status" value="1"/>
</dbReference>
<accession>A0A077DCS9</accession>
<evidence type="ECO:0000256" key="10">
    <source>
        <dbReference type="ARBA" id="ARBA00044932"/>
    </source>
</evidence>
<feature type="domain" description="SF4 helicase" evidence="14">
    <location>
        <begin position="187"/>
        <end position="457"/>
    </location>
</feature>
<dbReference type="PANTHER" id="PTHR30153:SF2">
    <property type="entry name" value="REPLICATIVE DNA HELICASE"/>
    <property type="match status" value="1"/>
</dbReference>
<keyword evidence="5 13" id="KW-0378">Hydrolase</keyword>
<dbReference type="InterPro" id="IPR007693">
    <property type="entry name" value="DNA_helicase_DnaB-like_N"/>
</dbReference>
<dbReference type="Pfam" id="PF00772">
    <property type="entry name" value="DnaB"/>
    <property type="match status" value="1"/>
</dbReference>
<evidence type="ECO:0000256" key="2">
    <source>
        <dbReference type="ARBA" id="ARBA00022515"/>
    </source>
</evidence>
<comment type="function">
    <text evidence="10 13">The main replicative DNA helicase, it participates in initiation and elongation during chromosome replication. Travels ahead of the DNA replisome, separating dsDNA into templates for DNA synthesis. A processive ATP-dependent 5'-3' DNA helicase it has DNA-dependent ATPase activity.</text>
</comment>
<dbReference type="InterPro" id="IPR027417">
    <property type="entry name" value="P-loop_NTPase"/>
</dbReference>
<evidence type="ECO:0000256" key="4">
    <source>
        <dbReference type="ARBA" id="ARBA00022741"/>
    </source>
</evidence>
<dbReference type="GO" id="GO:0043139">
    <property type="term" value="F:5'-3' DNA helicase activity"/>
    <property type="evidence" value="ECO:0007669"/>
    <property type="project" value="UniProtKB-EC"/>
</dbReference>
<evidence type="ECO:0000256" key="1">
    <source>
        <dbReference type="ARBA" id="ARBA00008428"/>
    </source>
</evidence>
<dbReference type="STRING" id="1072685.IX83_02955"/>
<evidence type="ECO:0000256" key="7">
    <source>
        <dbReference type="ARBA" id="ARBA00022840"/>
    </source>
</evidence>